<evidence type="ECO:0000313" key="1">
    <source>
        <dbReference type="EMBL" id="MBC5668010.1"/>
    </source>
</evidence>
<dbReference type="RefSeq" id="WP_021953079.1">
    <property type="nucleotide sequence ID" value="NZ_JACOOZ010000005.1"/>
</dbReference>
<dbReference type="Proteomes" id="UP000597877">
    <property type="component" value="Unassembled WGS sequence"/>
</dbReference>
<organism evidence="1 2">
    <name type="scientific">Eubacterium segne</name>
    <dbReference type="NCBI Taxonomy" id="2763045"/>
    <lineage>
        <taxon>Bacteria</taxon>
        <taxon>Bacillati</taxon>
        <taxon>Bacillota</taxon>
        <taxon>Clostridia</taxon>
        <taxon>Eubacteriales</taxon>
        <taxon>Eubacteriaceae</taxon>
        <taxon>Eubacterium</taxon>
    </lineage>
</organism>
<sequence length="115" mass="12920">MSKRAYIFCLVVFIIGFLAAYIVGVEIGTKEGDNLKEKVVNVSPNNKSDSKEVEGYWVKDLNDKIVVYKKDGKTVVAETDIVVSRLPEADRKVLENGIYIENAEKLFKFLEANTS</sequence>
<reference evidence="1 2" key="1">
    <citation type="submission" date="2020-08" db="EMBL/GenBank/DDBJ databases">
        <title>Genome public.</title>
        <authorList>
            <person name="Liu C."/>
            <person name="Sun Q."/>
        </authorList>
    </citation>
    <scope>NUCLEOTIDE SEQUENCE [LARGE SCALE GENOMIC DNA]</scope>
    <source>
        <strain evidence="1 2">BX4</strain>
    </source>
</reference>
<accession>A0ABR7F5J5</accession>
<comment type="caution">
    <text evidence="1">The sequence shown here is derived from an EMBL/GenBank/DDBJ whole genome shotgun (WGS) entry which is preliminary data.</text>
</comment>
<keyword evidence="2" id="KW-1185">Reference proteome</keyword>
<name>A0ABR7F5J5_9FIRM</name>
<gene>
    <name evidence="1" type="ORF">H8S00_08455</name>
</gene>
<proteinExistence type="predicted"/>
<evidence type="ECO:0000313" key="2">
    <source>
        <dbReference type="Proteomes" id="UP000597877"/>
    </source>
</evidence>
<dbReference type="EMBL" id="JACOOZ010000005">
    <property type="protein sequence ID" value="MBC5668010.1"/>
    <property type="molecule type" value="Genomic_DNA"/>
</dbReference>
<protein>
    <recommendedName>
        <fullName evidence="3">Bypass of forespore C C-terminal domain-containing protein</fullName>
    </recommendedName>
</protein>
<evidence type="ECO:0008006" key="3">
    <source>
        <dbReference type="Google" id="ProtNLM"/>
    </source>
</evidence>